<keyword evidence="2" id="KW-1185">Reference proteome</keyword>
<organism evidence="1 2">
    <name type="scientific">Rhodoglobus aureus</name>
    <dbReference type="NCBI Taxonomy" id="191497"/>
    <lineage>
        <taxon>Bacteria</taxon>
        <taxon>Bacillati</taxon>
        <taxon>Actinomycetota</taxon>
        <taxon>Actinomycetes</taxon>
        <taxon>Micrococcales</taxon>
        <taxon>Microbacteriaceae</taxon>
        <taxon>Rhodoglobus</taxon>
    </lineage>
</organism>
<protein>
    <submittedName>
        <fullName evidence="1">Uncharacterized protein</fullName>
    </submittedName>
</protein>
<evidence type="ECO:0000313" key="1">
    <source>
        <dbReference type="EMBL" id="GAA1213387.1"/>
    </source>
</evidence>
<proteinExistence type="predicted"/>
<name>A0ABN1VJB6_9MICO</name>
<comment type="caution">
    <text evidence="1">The sequence shown here is derived from an EMBL/GenBank/DDBJ whole genome shotgun (WGS) entry which is preliminary data.</text>
</comment>
<dbReference type="Proteomes" id="UP001500943">
    <property type="component" value="Unassembled WGS sequence"/>
</dbReference>
<dbReference type="EMBL" id="BAAAKW010000019">
    <property type="protein sequence ID" value="GAA1213387.1"/>
    <property type="molecule type" value="Genomic_DNA"/>
</dbReference>
<accession>A0ABN1VJB6</accession>
<reference evidence="1 2" key="1">
    <citation type="journal article" date="2019" name="Int. J. Syst. Evol. Microbiol.">
        <title>The Global Catalogue of Microorganisms (GCM) 10K type strain sequencing project: providing services to taxonomists for standard genome sequencing and annotation.</title>
        <authorList>
            <consortium name="The Broad Institute Genomics Platform"/>
            <consortium name="The Broad Institute Genome Sequencing Center for Infectious Disease"/>
            <person name="Wu L."/>
            <person name="Ma J."/>
        </authorList>
    </citation>
    <scope>NUCLEOTIDE SEQUENCE [LARGE SCALE GENOMIC DNA]</scope>
    <source>
        <strain evidence="1 2">JCM 12762</strain>
    </source>
</reference>
<evidence type="ECO:0000313" key="2">
    <source>
        <dbReference type="Proteomes" id="UP001500943"/>
    </source>
</evidence>
<sequence>MIGLPHSLVEVNPAHHKIPGKRIGSAAHADYMHSQTKTPIGECRADVAEPDDHRRRPSDFIVRIGIETQEVVSFSLLEMLGQFPREQHELRDCVLCDRGASSAA</sequence>
<gene>
    <name evidence="1" type="ORF">GCM10009655_10790</name>
</gene>